<accession>A0A0D9VWK1</accession>
<keyword evidence="1" id="KW-1133">Transmembrane helix</keyword>
<keyword evidence="3" id="KW-1185">Reference proteome</keyword>
<dbReference type="AlphaFoldDB" id="A0A0D9VWK1"/>
<name>A0A0D9VWK1_9ORYZ</name>
<reference evidence="2 3" key="1">
    <citation type="submission" date="2012-08" db="EMBL/GenBank/DDBJ databases">
        <title>Oryza genome evolution.</title>
        <authorList>
            <person name="Wing R.A."/>
        </authorList>
    </citation>
    <scope>NUCLEOTIDE SEQUENCE</scope>
</reference>
<dbReference type="HOGENOM" id="CLU_2295733_0_0_1"/>
<feature type="transmembrane region" description="Helical" evidence="1">
    <location>
        <begin position="26"/>
        <end position="46"/>
    </location>
</feature>
<evidence type="ECO:0000313" key="2">
    <source>
        <dbReference type="EnsemblPlants" id="LPERR03G22090.1"/>
    </source>
</evidence>
<keyword evidence="1" id="KW-0812">Transmembrane</keyword>
<dbReference type="Gramene" id="LPERR03G22090.1">
    <property type="protein sequence ID" value="LPERR03G22090.1"/>
    <property type="gene ID" value="LPERR03G22090"/>
</dbReference>
<feature type="transmembrane region" description="Helical" evidence="1">
    <location>
        <begin position="58"/>
        <end position="76"/>
    </location>
</feature>
<keyword evidence="1" id="KW-0472">Membrane</keyword>
<proteinExistence type="predicted"/>
<evidence type="ECO:0000256" key="1">
    <source>
        <dbReference type="SAM" id="Phobius"/>
    </source>
</evidence>
<organism evidence="2 3">
    <name type="scientific">Leersia perrieri</name>
    <dbReference type="NCBI Taxonomy" id="77586"/>
    <lineage>
        <taxon>Eukaryota</taxon>
        <taxon>Viridiplantae</taxon>
        <taxon>Streptophyta</taxon>
        <taxon>Embryophyta</taxon>
        <taxon>Tracheophyta</taxon>
        <taxon>Spermatophyta</taxon>
        <taxon>Magnoliopsida</taxon>
        <taxon>Liliopsida</taxon>
        <taxon>Poales</taxon>
        <taxon>Poaceae</taxon>
        <taxon>BOP clade</taxon>
        <taxon>Oryzoideae</taxon>
        <taxon>Oryzeae</taxon>
        <taxon>Oryzinae</taxon>
        <taxon>Leersia</taxon>
    </lineage>
</organism>
<evidence type="ECO:0000313" key="3">
    <source>
        <dbReference type="Proteomes" id="UP000032180"/>
    </source>
</evidence>
<dbReference type="EnsemblPlants" id="LPERR03G22090.1">
    <property type="protein sequence ID" value="LPERR03G22090.1"/>
    <property type="gene ID" value="LPERR03G22090"/>
</dbReference>
<reference evidence="3" key="2">
    <citation type="submission" date="2013-12" db="EMBL/GenBank/DDBJ databases">
        <authorList>
            <person name="Yu Y."/>
            <person name="Lee S."/>
            <person name="de Baynast K."/>
            <person name="Wissotski M."/>
            <person name="Liu L."/>
            <person name="Talag J."/>
            <person name="Goicoechea J."/>
            <person name="Angelova A."/>
            <person name="Jetty R."/>
            <person name="Kudrna D."/>
            <person name="Golser W."/>
            <person name="Rivera L."/>
            <person name="Zhang J."/>
            <person name="Wing R."/>
        </authorList>
    </citation>
    <scope>NUCLEOTIDE SEQUENCE</scope>
</reference>
<dbReference type="Proteomes" id="UP000032180">
    <property type="component" value="Chromosome 3"/>
</dbReference>
<sequence>MEKTKQEATEAEEEGIEKYEEFKSSLACLGVFLAVSVVCALVTFLWPGLSPIHKNYGLWYSVLFLIAAVFIACMHLRQYGFSVPKIEEPDHQLNIIGDDLC</sequence>
<reference evidence="2" key="3">
    <citation type="submission" date="2015-04" db="UniProtKB">
        <authorList>
            <consortium name="EnsemblPlants"/>
        </authorList>
    </citation>
    <scope>IDENTIFICATION</scope>
</reference>
<protein>
    <submittedName>
        <fullName evidence="2">Uncharacterized protein</fullName>
    </submittedName>
</protein>